<dbReference type="Proteomes" id="UP000526734">
    <property type="component" value="Unassembled WGS sequence"/>
</dbReference>
<dbReference type="GO" id="GO:0016747">
    <property type="term" value="F:acyltransferase activity, transferring groups other than amino-acyl groups"/>
    <property type="evidence" value="ECO:0007669"/>
    <property type="project" value="InterPro"/>
</dbReference>
<dbReference type="PANTHER" id="PTHR43877:SF2">
    <property type="entry name" value="AMINOALKYLPHOSPHONATE N-ACETYLTRANSFERASE-RELATED"/>
    <property type="match status" value="1"/>
</dbReference>
<organism evidence="4 5">
    <name type="scientific">Amycolatopsis dendrobii</name>
    <dbReference type="NCBI Taxonomy" id="2760662"/>
    <lineage>
        <taxon>Bacteria</taxon>
        <taxon>Bacillati</taxon>
        <taxon>Actinomycetota</taxon>
        <taxon>Actinomycetes</taxon>
        <taxon>Pseudonocardiales</taxon>
        <taxon>Pseudonocardiaceae</taxon>
        <taxon>Amycolatopsis</taxon>
    </lineage>
</organism>
<evidence type="ECO:0000259" key="3">
    <source>
        <dbReference type="PROSITE" id="PS51186"/>
    </source>
</evidence>
<dbReference type="PANTHER" id="PTHR43877">
    <property type="entry name" value="AMINOALKYLPHOSPHONATE N-ACETYLTRANSFERASE-RELATED-RELATED"/>
    <property type="match status" value="1"/>
</dbReference>
<keyword evidence="1 4" id="KW-0808">Transferase</keyword>
<dbReference type="SUPFAM" id="SSF55729">
    <property type="entry name" value="Acyl-CoA N-acyltransferases (Nat)"/>
    <property type="match status" value="1"/>
</dbReference>
<name>A0A7W3VZU3_9PSEU</name>
<dbReference type="PROSITE" id="PS51186">
    <property type="entry name" value="GNAT"/>
    <property type="match status" value="1"/>
</dbReference>
<dbReference type="Pfam" id="PF00583">
    <property type="entry name" value="Acetyltransf_1"/>
    <property type="match status" value="1"/>
</dbReference>
<dbReference type="EMBL" id="JACGZW010000008">
    <property type="protein sequence ID" value="MBB1156234.1"/>
    <property type="molecule type" value="Genomic_DNA"/>
</dbReference>
<dbReference type="AlphaFoldDB" id="A0A7W3VZU3"/>
<dbReference type="Gene3D" id="3.40.630.30">
    <property type="match status" value="1"/>
</dbReference>
<evidence type="ECO:0000256" key="1">
    <source>
        <dbReference type="ARBA" id="ARBA00022679"/>
    </source>
</evidence>
<evidence type="ECO:0000256" key="2">
    <source>
        <dbReference type="ARBA" id="ARBA00023315"/>
    </source>
</evidence>
<dbReference type="RefSeq" id="WP_182893185.1">
    <property type="nucleotide sequence ID" value="NZ_JACGZW010000008.1"/>
</dbReference>
<sequence>MTDLAALPLADAQLSEAQPSDAAELLVLQRCCWVPQAIVNDTFDVPALHEDLDTVRGWIETTRVWTVRIGGRLVAAVRAHLEQDRWEIGRLMVAPDLAGQGVGRWLLSYAEQQAPPRATSLVLYTGAGSERNLTMYRRAGYQVAEPPADTLGKHIRGAVYLTKSV</sequence>
<dbReference type="InterPro" id="IPR050832">
    <property type="entry name" value="Bact_Acetyltransf"/>
</dbReference>
<dbReference type="InterPro" id="IPR016181">
    <property type="entry name" value="Acyl_CoA_acyltransferase"/>
</dbReference>
<feature type="domain" description="N-acetyltransferase" evidence="3">
    <location>
        <begin position="12"/>
        <end position="165"/>
    </location>
</feature>
<accession>A0A7W3VZU3</accession>
<keyword evidence="2" id="KW-0012">Acyltransferase</keyword>
<protein>
    <submittedName>
        <fullName evidence="4">GNAT family N-acetyltransferase</fullName>
    </submittedName>
</protein>
<proteinExistence type="predicted"/>
<dbReference type="CDD" id="cd04301">
    <property type="entry name" value="NAT_SF"/>
    <property type="match status" value="1"/>
</dbReference>
<comment type="caution">
    <text evidence="4">The sequence shown here is derived from an EMBL/GenBank/DDBJ whole genome shotgun (WGS) entry which is preliminary data.</text>
</comment>
<dbReference type="InterPro" id="IPR000182">
    <property type="entry name" value="GNAT_dom"/>
</dbReference>
<reference evidence="4 5" key="1">
    <citation type="submission" date="2020-08" db="EMBL/GenBank/DDBJ databases">
        <title>Amycolatopsis sp. nov. DR6-1 isolated from Dendrobium heterocarpum.</title>
        <authorList>
            <person name="Tedsree N."/>
            <person name="Kuncharoen N."/>
            <person name="Likhitwitayawuid K."/>
            <person name="Tanasupawat S."/>
        </authorList>
    </citation>
    <scope>NUCLEOTIDE SEQUENCE [LARGE SCALE GENOMIC DNA]</scope>
    <source>
        <strain evidence="4 5">DR6-1</strain>
    </source>
</reference>
<evidence type="ECO:0000313" key="4">
    <source>
        <dbReference type="EMBL" id="MBB1156234.1"/>
    </source>
</evidence>
<gene>
    <name evidence="4" type="ORF">H4281_24050</name>
</gene>
<evidence type="ECO:0000313" key="5">
    <source>
        <dbReference type="Proteomes" id="UP000526734"/>
    </source>
</evidence>
<keyword evidence="5" id="KW-1185">Reference proteome</keyword>